<dbReference type="EMBL" id="KN832997">
    <property type="protein sequence ID" value="KIM81868.1"/>
    <property type="molecule type" value="Genomic_DNA"/>
</dbReference>
<dbReference type="AlphaFoldDB" id="A0A0C3B6K4"/>
<gene>
    <name evidence="1" type="ORF">PILCRDRAFT_492943</name>
</gene>
<evidence type="ECO:0000313" key="2">
    <source>
        <dbReference type="Proteomes" id="UP000054166"/>
    </source>
</evidence>
<keyword evidence="2" id="KW-1185">Reference proteome</keyword>
<reference evidence="2" key="2">
    <citation type="submission" date="2015-01" db="EMBL/GenBank/DDBJ databases">
        <title>Evolutionary Origins and Diversification of the Mycorrhizal Mutualists.</title>
        <authorList>
            <consortium name="DOE Joint Genome Institute"/>
            <consortium name="Mycorrhizal Genomics Consortium"/>
            <person name="Kohler A."/>
            <person name="Kuo A."/>
            <person name="Nagy L.G."/>
            <person name="Floudas D."/>
            <person name="Copeland A."/>
            <person name="Barry K.W."/>
            <person name="Cichocki N."/>
            <person name="Veneault-Fourrey C."/>
            <person name="LaButti K."/>
            <person name="Lindquist E.A."/>
            <person name="Lipzen A."/>
            <person name="Lundell T."/>
            <person name="Morin E."/>
            <person name="Murat C."/>
            <person name="Riley R."/>
            <person name="Ohm R."/>
            <person name="Sun H."/>
            <person name="Tunlid A."/>
            <person name="Henrissat B."/>
            <person name="Grigoriev I.V."/>
            <person name="Hibbett D.S."/>
            <person name="Martin F."/>
        </authorList>
    </citation>
    <scope>NUCLEOTIDE SEQUENCE [LARGE SCALE GENOMIC DNA]</scope>
    <source>
        <strain evidence="2">F 1598</strain>
    </source>
</reference>
<organism evidence="1 2">
    <name type="scientific">Piloderma croceum (strain F 1598)</name>
    <dbReference type="NCBI Taxonomy" id="765440"/>
    <lineage>
        <taxon>Eukaryota</taxon>
        <taxon>Fungi</taxon>
        <taxon>Dikarya</taxon>
        <taxon>Basidiomycota</taxon>
        <taxon>Agaricomycotina</taxon>
        <taxon>Agaricomycetes</taxon>
        <taxon>Agaricomycetidae</taxon>
        <taxon>Atheliales</taxon>
        <taxon>Atheliaceae</taxon>
        <taxon>Piloderma</taxon>
    </lineage>
</organism>
<sequence length="74" mass="8663">MAICTLDISCHKSITARPCICHNHLLQVSRRVITPVMLCYKILWHPTLSTGVLIRLIYLLIHDQLIFMMLNLRY</sequence>
<accession>A0A0C3B6K4</accession>
<protein>
    <submittedName>
        <fullName evidence="1">Uncharacterized protein</fullName>
    </submittedName>
</protein>
<proteinExistence type="predicted"/>
<dbReference type="Proteomes" id="UP000054166">
    <property type="component" value="Unassembled WGS sequence"/>
</dbReference>
<dbReference type="HOGENOM" id="CLU_2688675_0_0_1"/>
<reference evidence="1 2" key="1">
    <citation type="submission" date="2014-04" db="EMBL/GenBank/DDBJ databases">
        <authorList>
            <consortium name="DOE Joint Genome Institute"/>
            <person name="Kuo A."/>
            <person name="Tarkka M."/>
            <person name="Buscot F."/>
            <person name="Kohler A."/>
            <person name="Nagy L.G."/>
            <person name="Floudas D."/>
            <person name="Copeland A."/>
            <person name="Barry K.W."/>
            <person name="Cichocki N."/>
            <person name="Veneault-Fourrey C."/>
            <person name="LaButti K."/>
            <person name="Lindquist E.A."/>
            <person name="Lipzen A."/>
            <person name="Lundell T."/>
            <person name="Morin E."/>
            <person name="Murat C."/>
            <person name="Sun H."/>
            <person name="Tunlid A."/>
            <person name="Henrissat B."/>
            <person name="Grigoriev I.V."/>
            <person name="Hibbett D.S."/>
            <person name="Martin F."/>
            <person name="Nordberg H.P."/>
            <person name="Cantor M.N."/>
            <person name="Hua S.X."/>
        </authorList>
    </citation>
    <scope>NUCLEOTIDE SEQUENCE [LARGE SCALE GENOMIC DNA]</scope>
    <source>
        <strain evidence="1 2">F 1598</strain>
    </source>
</reference>
<evidence type="ECO:0000313" key="1">
    <source>
        <dbReference type="EMBL" id="KIM81868.1"/>
    </source>
</evidence>
<name>A0A0C3B6K4_PILCF</name>
<dbReference type="InParanoid" id="A0A0C3B6K4"/>